<evidence type="ECO:0000256" key="5">
    <source>
        <dbReference type="ARBA" id="ARBA00022982"/>
    </source>
</evidence>
<dbReference type="SUPFAM" id="SSF142019">
    <property type="entry name" value="Nqo1 FMN-binding domain-like"/>
    <property type="match status" value="1"/>
</dbReference>
<dbReference type="InterPro" id="IPR017896">
    <property type="entry name" value="4Fe4S_Fe-S-bd"/>
</dbReference>
<dbReference type="PROSITE" id="PS00198">
    <property type="entry name" value="4FE4S_FER_1"/>
    <property type="match status" value="1"/>
</dbReference>
<dbReference type="Proteomes" id="UP000749010">
    <property type="component" value="Unassembled WGS sequence"/>
</dbReference>
<comment type="subcellular location">
    <subcellularLocation>
        <location evidence="8">Cell inner membrane</location>
        <topology evidence="8">Peripheral membrane protein</topology>
    </subcellularLocation>
</comment>
<dbReference type="RefSeq" id="WP_169067357.1">
    <property type="nucleotide sequence ID" value="NZ_SPMY01000042.1"/>
</dbReference>
<evidence type="ECO:0000256" key="3">
    <source>
        <dbReference type="ARBA" id="ARBA00022723"/>
    </source>
</evidence>
<dbReference type="Pfam" id="PF13375">
    <property type="entry name" value="RnfC_N"/>
    <property type="match status" value="1"/>
</dbReference>
<keyword evidence="8" id="KW-0472">Membrane</keyword>
<comment type="function">
    <text evidence="8">Part of a membrane-bound complex that couples electron transfer with translocation of ions across the membrane.</text>
</comment>
<feature type="binding site" evidence="8">
    <location>
        <position position="418"/>
    </location>
    <ligand>
        <name>[4Fe-4S] cluster</name>
        <dbReference type="ChEBI" id="CHEBI:49883"/>
        <label>1</label>
    </ligand>
</feature>
<dbReference type="Gene3D" id="3.10.20.600">
    <property type="match status" value="1"/>
</dbReference>
<dbReference type="InterPro" id="IPR026902">
    <property type="entry name" value="RnfC_N"/>
</dbReference>
<dbReference type="PROSITE" id="PS51379">
    <property type="entry name" value="4FE4S_FER_2"/>
    <property type="match status" value="2"/>
</dbReference>
<comment type="caution">
    <text evidence="12">The sequence shown here is derived from an EMBL/GenBank/DDBJ whole genome shotgun (WGS) entry which is preliminary data.</text>
</comment>
<dbReference type="InterPro" id="IPR037225">
    <property type="entry name" value="Nuo51_FMN-bd_sf"/>
</dbReference>
<keyword evidence="8" id="KW-1278">Translocase</keyword>
<feature type="coiled-coil region" evidence="9">
    <location>
        <begin position="447"/>
        <end position="474"/>
    </location>
</feature>
<keyword evidence="8" id="KW-0997">Cell inner membrane</keyword>
<dbReference type="NCBIfam" id="NF003454">
    <property type="entry name" value="PRK05035.1"/>
    <property type="match status" value="1"/>
</dbReference>
<dbReference type="NCBIfam" id="TIGR01945">
    <property type="entry name" value="rnfC"/>
    <property type="match status" value="1"/>
</dbReference>
<organism evidence="12 13">
    <name type="scientific">Candidatus Accumulibacter phosphatis</name>
    <dbReference type="NCBI Taxonomy" id="327160"/>
    <lineage>
        <taxon>Bacteria</taxon>
        <taxon>Pseudomonadati</taxon>
        <taxon>Pseudomonadota</taxon>
        <taxon>Betaproteobacteria</taxon>
        <taxon>Candidatus Accumulibacter</taxon>
    </lineage>
</organism>
<feature type="domain" description="4Fe-4S ferredoxin-type" evidence="11">
    <location>
        <begin position="360"/>
        <end position="389"/>
    </location>
</feature>
<dbReference type="SUPFAM" id="SSF46548">
    <property type="entry name" value="alpha-helical ferredoxin"/>
    <property type="match status" value="1"/>
</dbReference>
<evidence type="ECO:0000256" key="8">
    <source>
        <dbReference type="HAMAP-Rule" id="MF_00461"/>
    </source>
</evidence>
<evidence type="ECO:0000256" key="10">
    <source>
        <dbReference type="SAM" id="MobiDB-lite"/>
    </source>
</evidence>
<keyword evidence="13" id="KW-1185">Reference proteome</keyword>
<evidence type="ECO:0000256" key="4">
    <source>
        <dbReference type="ARBA" id="ARBA00022737"/>
    </source>
</evidence>
<comment type="cofactor">
    <cofactor evidence="8">
        <name>[4Fe-4S] cluster</name>
        <dbReference type="ChEBI" id="CHEBI:49883"/>
    </cofactor>
    <text evidence="8">Binds 2 [4Fe-4S] clusters per subunit.</text>
</comment>
<keyword evidence="3 8" id="KW-0479">Metal-binding</keyword>
<keyword evidence="7 8" id="KW-0411">Iron-sulfur</keyword>
<evidence type="ECO:0000259" key="11">
    <source>
        <dbReference type="PROSITE" id="PS51379"/>
    </source>
</evidence>
<evidence type="ECO:0000256" key="6">
    <source>
        <dbReference type="ARBA" id="ARBA00023004"/>
    </source>
</evidence>
<sequence length="610" mass="65445">MLQRLFSFKGGVKPQTHKTPSVQEPIAVAPLPSRLYVPLHQSIGGVANPLVEVGERVRKGQAIGGADAWLSAAAHASTSGTVLAIEEYVAAHPSGLPTLSVVIEPDGRDEWVQRTPLDYRSLPPEQVREALRDAGVVGLGGAVFPSHAKLTAAAGVAVEELVINGAECEPYMSCDDVLMRERAEEIVRGIAIFRDLLAARRVLIGIEDNKPEAVAAMQQAVQDVGEDYQVVAVPTRYPAGGAKQLIRVLTGKEVPASKRSTELGVQCFNVGTVYSAYRALAFGEPVISRIVTLAGNIERPRNWEVRLGTPLRDLVALGGPKADTDRYLMGGPMMGFALPSLDAPVVKASNCIIAASPTLFAPSPPEMPCIRCGACAEVCPHELQPFELYWFSRARNFGKTQEYHLFDCIECGCCSYVCPSHIPLVQYFRFAKSEIWSREREKKGADAAKARFELRNAREEREQAEKAARLAKGAAARAAEKQARAVAAVEPAVADSAFSVASPQLKPADAPAAVASTALASPAPPEAPELDAEAIKKATIVAAMERARAQRAAVQPRNTDQLTFEQKRQLAAVDARRAALQAEEREGAAEAGAARASVETPNGHDMLRHP</sequence>
<dbReference type="HAMAP" id="MF_00461">
    <property type="entry name" value="RsxC_RnfC"/>
    <property type="match status" value="1"/>
</dbReference>
<feature type="binding site" evidence="8">
    <location>
        <position position="408"/>
    </location>
    <ligand>
        <name>[4Fe-4S] cluster</name>
        <dbReference type="ChEBI" id="CHEBI:49883"/>
        <label>2</label>
    </ligand>
</feature>
<dbReference type="InterPro" id="IPR017900">
    <property type="entry name" value="4Fe4S_Fe_S_CS"/>
</dbReference>
<evidence type="ECO:0000256" key="9">
    <source>
        <dbReference type="SAM" id="Coils"/>
    </source>
</evidence>
<accession>A0ABX1TZW9</accession>
<evidence type="ECO:0000256" key="2">
    <source>
        <dbReference type="ARBA" id="ARBA00022485"/>
    </source>
</evidence>
<dbReference type="Pfam" id="PF01512">
    <property type="entry name" value="Complex1_51K"/>
    <property type="match status" value="1"/>
</dbReference>
<evidence type="ECO:0000256" key="7">
    <source>
        <dbReference type="ARBA" id="ARBA00023014"/>
    </source>
</evidence>
<comment type="similarity">
    <text evidence="8">Belongs to the 4Fe4S bacterial-type ferredoxin family. RnfC subfamily.</text>
</comment>
<dbReference type="Gene3D" id="3.40.50.11540">
    <property type="entry name" value="NADH-ubiquinone oxidoreductase 51kDa subunit"/>
    <property type="match status" value="1"/>
</dbReference>
<dbReference type="Gene3D" id="3.30.70.20">
    <property type="match status" value="1"/>
</dbReference>
<evidence type="ECO:0000313" key="12">
    <source>
        <dbReference type="EMBL" id="NMQ28881.1"/>
    </source>
</evidence>
<dbReference type="EC" id="7.-.-.-" evidence="8"/>
<feature type="binding site" evidence="8">
    <location>
        <position position="379"/>
    </location>
    <ligand>
        <name>[4Fe-4S] cluster</name>
        <dbReference type="ChEBI" id="CHEBI:49883"/>
        <label>2</label>
    </ligand>
</feature>
<dbReference type="Pfam" id="PF12838">
    <property type="entry name" value="Fer4_7"/>
    <property type="match status" value="1"/>
</dbReference>
<comment type="subunit">
    <text evidence="8">The complex is composed of six subunits: RnfA, RnfB, RnfC, RnfD, RnfE and RnfG.</text>
</comment>
<feature type="region of interest" description="Disordered" evidence="10">
    <location>
        <begin position="578"/>
        <end position="610"/>
    </location>
</feature>
<keyword evidence="6 8" id="KW-0408">Iron</keyword>
<feature type="binding site" evidence="8">
    <location>
        <position position="411"/>
    </location>
    <ligand>
        <name>[4Fe-4S] cluster</name>
        <dbReference type="ChEBI" id="CHEBI:49883"/>
        <label>2</label>
    </ligand>
</feature>
<protein>
    <recommendedName>
        <fullName evidence="8">Ion-translocating oxidoreductase complex subunit C</fullName>
        <ecNumber evidence="8">7.-.-.-</ecNumber>
    </recommendedName>
    <alternativeName>
        <fullName evidence="8">Rnf electron transport complex subunit C</fullName>
    </alternativeName>
</protein>
<gene>
    <name evidence="12" type="primary">rsxC</name>
    <name evidence="8" type="synonym">rnfC</name>
    <name evidence="12" type="ORF">E4Q23_14595</name>
</gene>
<feature type="compositionally biased region" description="Basic and acidic residues" evidence="10">
    <location>
        <begin position="578"/>
        <end position="588"/>
    </location>
</feature>
<evidence type="ECO:0000313" key="13">
    <source>
        <dbReference type="Proteomes" id="UP000749010"/>
    </source>
</evidence>
<dbReference type="InterPro" id="IPR011538">
    <property type="entry name" value="Nuo51_FMN-bd"/>
</dbReference>
<feature type="domain" description="4Fe-4S ferredoxin-type" evidence="11">
    <location>
        <begin position="399"/>
        <end position="428"/>
    </location>
</feature>
<dbReference type="PANTHER" id="PTHR43034:SF2">
    <property type="entry name" value="ION-TRANSLOCATING OXIDOREDUCTASE COMPLEX SUBUNIT C"/>
    <property type="match status" value="1"/>
</dbReference>
<feature type="binding site" evidence="8">
    <location>
        <position position="414"/>
    </location>
    <ligand>
        <name>[4Fe-4S] cluster</name>
        <dbReference type="ChEBI" id="CHEBI:49883"/>
        <label>2</label>
    </ligand>
</feature>
<name>A0ABX1TZW9_9PROT</name>
<evidence type="ECO:0000256" key="1">
    <source>
        <dbReference type="ARBA" id="ARBA00022448"/>
    </source>
</evidence>
<feature type="binding site" evidence="8">
    <location>
        <position position="375"/>
    </location>
    <ligand>
        <name>[4Fe-4S] cluster</name>
        <dbReference type="ChEBI" id="CHEBI:49883"/>
        <label>1</label>
    </ligand>
</feature>
<feature type="binding site" evidence="8">
    <location>
        <position position="369"/>
    </location>
    <ligand>
        <name>[4Fe-4S] cluster</name>
        <dbReference type="ChEBI" id="CHEBI:49883"/>
        <label>1</label>
    </ligand>
</feature>
<reference evidence="12 13" key="1">
    <citation type="submission" date="2019-03" db="EMBL/GenBank/DDBJ databases">
        <title>Metabolic reconstructions from genomes of highly enriched 'Candidatus Accumulibacter' and 'Candidatus Competibacter' bioreactor populations.</title>
        <authorList>
            <person name="Annavajhala M.K."/>
            <person name="Welles L."/>
            <person name="Abbas B."/>
            <person name="Sorokin D."/>
            <person name="Park H."/>
            <person name="Van Loosdrecht M."/>
            <person name="Chandran K."/>
        </authorList>
    </citation>
    <scope>NUCLEOTIDE SEQUENCE [LARGE SCALE GENOMIC DNA]</scope>
    <source>
        <strain evidence="12 13">SBR_S</strain>
    </source>
</reference>
<proteinExistence type="inferred from homology"/>
<keyword evidence="4 8" id="KW-0677">Repeat</keyword>
<feature type="binding site" evidence="8">
    <location>
        <position position="372"/>
    </location>
    <ligand>
        <name>[4Fe-4S] cluster</name>
        <dbReference type="ChEBI" id="CHEBI:49883"/>
        <label>1</label>
    </ligand>
</feature>
<dbReference type="EMBL" id="SPMY01000042">
    <property type="protein sequence ID" value="NMQ28881.1"/>
    <property type="molecule type" value="Genomic_DNA"/>
</dbReference>
<dbReference type="InterPro" id="IPR010208">
    <property type="entry name" value="Ion_transpt_RnfC/RsxC"/>
</dbReference>
<dbReference type="Pfam" id="PF10531">
    <property type="entry name" value="SLBB"/>
    <property type="match status" value="1"/>
</dbReference>
<keyword evidence="1 8" id="KW-0813">Transport</keyword>
<keyword evidence="5 8" id="KW-0249">Electron transport</keyword>
<dbReference type="PANTHER" id="PTHR43034">
    <property type="entry name" value="ION-TRANSLOCATING OXIDOREDUCTASE COMPLEX SUBUNIT C"/>
    <property type="match status" value="1"/>
</dbReference>
<keyword evidence="9" id="KW-0175">Coiled coil</keyword>
<dbReference type="InterPro" id="IPR019554">
    <property type="entry name" value="Soluble_ligand-bd"/>
</dbReference>
<keyword evidence="2 8" id="KW-0004">4Fe-4S</keyword>
<keyword evidence="8" id="KW-1003">Cell membrane</keyword>